<dbReference type="Proteomes" id="UP001501414">
    <property type="component" value="Unassembled WGS sequence"/>
</dbReference>
<feature type="region of interest" description="Disordered" evidence="2">
    <location>
        <begin position="1"/>
        <end position="22"/>
    </location>
</feature>
<evidence type="ECO:0000313" key="5">
    <source>
        <dbReference type="Proteomes" id="UP001501414"/>
    </source>
</evidence>
<dbReference type="SMART" id="SM00862">
    <property type="entry name" value="Trans_reg_C"/>
    <property type="match status" value="1"/>
</dbReference>
<evidence type="ECO:0000256" key="2">
    <source>
        <dbReference type="SAM" id="MobiDB-lite"/>
    </source>
</evidence>
<reference evidence="5" key="1">
    <citation type="journal article" date="2019" name="Int. J. Syst. Evol. Microbiol.">
        <title>The Global Catalogue of Microorganisms (GCM) 10K type strain sequencing project: providing services to taxonomists for standard genome sequencing and annotation.</title>
        <authorList>
            <consortium name="The Broad Institute Genomics Platform"/>
            <consortium name="The Broad Institute Genome Sequencing Center for Infectious Disease"/>
            <person name="Wu L."/>
            <person name="Ma J."/>
        </authorList>
    </citation>
    <scope>NUCLEOTIDE SEQUENCE [LARGE SCALE GENOMIC DNA]</scope>
    <source>
        <strain evidence="5">JCM 11896</strain>
    </source>
</reference>
<keyword evidence="1" id="KW-0238">DNA-binding</keyword>
<feature type="compositionally biased region" description="Basic and acidic residues" evidence="2">
    <location>
        <begin position="1"/>
        <end position="12"/>
    </location>
</feature>
<feature type="domain" description="OmpR/PhoB-type" evidence="3">
    <location>
        <begin position="308"/>
        <end position="373"/>
    </location>
</feature>
<gene>
    <name evidence="4" type="ORF">GCM10009613_23210</name>
</gene>
<evidence type="ECO:0000313" key="4">
    <source>
        <dbReference type="EMBL" id="GAA1387472.1"/>
    </source>
</evidence>
<dbReference type="Gene3D" id="3.30.450.40">
    <property type="match status" value="1"/>
</dbReference>
<accession>A0ABP4ID73</accession>
<dbReference type="Pfam" id="PF01590">
    <property type="entry name" value="GAF"/>
    <property type="match status" value="1"/>
</dbReference>
<protein>
    <submittedName>
        <fullName evidence="4">GAF domain-containing protein</fullName>
    </submittedName>
</protein>
<name>A0ABP4ID73_9PSEU</name>
<evidence type="ECO:0000256" key="1">
    <source>
        <dbReference type="ARBA" id="ARBA00023125"/>
    </source>
</evidence>
<comment type="caution">
    <text evidence="4">The sequence shown here is derived from an EMBL/GenBank/DDBJ whole genome shotgun (WGS) entry which is preliminary data.</text>
</comment>
<dbReference type="InterPro" id="IPR003018">
    <property type="entry name" value="GAF"/>
</dbReference>
<keyword evidence="5" id="KW-1185">Reference proteome</keyword>
<sequence length="475" mass="51674">MTRERAALERARGAALTGSAAPELRPEIRASWERSLAAAVDPERSRPTHPYQPGEVAELRAGHPLARVLPVLRETLVAAAEQARHMMIVTDERGHILWREGAREVLRRAERVELVEGTRWSEDAVGTNAMGTALSDDRPVRIHSAEHLVSAYHPWTCAAAPVHDPETGRQLGAVDVTGPEETFHPMTLSLVTAAARLAEHRLAALTEERDRRLRDTNLPHLARLGDVPGALLSPRGRVLAATPAHRFPARVPLPERGDRIVLDGGAEAVLEPLGEGWLLRVPAPAGPVLPTLTLPFLGARAPVARRDGRPLRLGLRHAEVLTLLALHPEGMTADQLAGALYGDEGRPITVRAEMHRLRRCVGEGTVRTQPYRLAARVDADFLRLREALRDGRVRDAAAEAARGPLLPTSESPGVRAEREHLVAATRTAVLRSGDPDALLALLRTDPDDELRERLRAALPAGDHRVLDLPGPDLPG</sequence>
<organism evidence="4 5">
    <name type="scientific">Pseudonocardia kongjuensis</name>
    <dbReference type="NCBI Taxonomy" id="102227"/>
    <lineage>
        <taxon>Bacteria</taxon>
        <taxon>Bacillati</taxon>
        <taxon>Actinomycetota</taxon>
        <taxon>Actinomycetes</taxon>
        <taxon>Pseudonocardiales</taxon>
        <taxon>Pseudonocardiaceae</taxon>
        <taxon>Pseudonocardia</taxon>
    </lineage>
</organism>
<dbReference type="EMBL" id="BAAAJK010000007">
    <property type="protein sequence ID" value="GAA1387472.1"/>
    <property type="molecule type" value="Genomic_DNA"/>
</dbReference>
<dbReference type="InterPro" id="IPR029016">
    <property type="entry name" value="GAF-like_dom_sf"/>
</dbReference>
<dbReference type="InterPro" id="IPR001867">
    <property type="entry name" value="OmpR/PhoB-type_DNA-bd"/>
</dbReference>
<dbReference type="RefSeq" id="WP_344021373.1">
    <property type="nucleotide sequence ID" value="NZ_BAAAJK010000007.1"/>
</dbReference>
<proteinExistence type="predicted"/>
<evidence type="ECO:0000259" key="3">
    <source>
        <dbReference type="SMART" id="SM00862"/>
    </source>
</evidence>